<evidence type="ECO:0000313" key="1">
    <source>
        <dbReference type="EMBL" id="GFP31784.1"/>
    </source>
</evidence>
<accession>A0A6V8PJ93</accession>
<reference evidence="1" key="1">
    <citation type="journal article" date="2020" name="Front. Microbiol.">
        <title>Single-cell genomics of novel Actinobacteria with the Wood-Ljungdahl pathway discovered in a serpentinizing system.</title>
        <authorList>
            <person name="Merino N."/>
            <person name="Kawai M."/>
            <person name="Boyd E.S."/>
            <person name="Colman D.R."/>
            <person name="McGlynn S.E."/>
            <person name="Nealson K.H."/>
            <person name="Kurokawa K."/>
            <person name="Hongoh Y."/>
        </authorList>
    </citation>
    <scope>NUCLEOTIDE SEQUENCE [LARGE SCALE GENOMIC DNA]</scope>
    <source>
        <strain evidence="1">S42</strain>
    </source>
</reference>
<dbReference type="Proteomes" id="UP000568877">
    <property type="component" value="Unassembled WGS sequence"/>
</dbReference>
<protein>
    <submittedName>
        <fullName evidence="1">Uncharacterized protein</fullName>
    </submittedName>
</protein>
<proteinExistence type="predicted"/>
<organism evidence="1">
    <name type="scientific">Candidatus Hakubella thermalkaliphila</name>
    <dbReference type="NCBI Taxonomy" id="2754717"/>
    <lineage>
        <taxon>Bacteria</taxon>
        <taxon>Bacillati</taxon>
        <taxon>Actinomycetota</taxon>
        <taxon>Actinomycetota incertae sedis</taxon>
        <taxon>Candidatus Hakubellales</taxon>
        <taxon>Candidatus Hakubellaceae</taxon>
        <taxon>Candidatus Hakubella</taxon>
    </lineage>
</organism>
<comment type="caution">
    <text evidence="1">The sequence shown here is derived from an EMBL/GenBank/DDBJ whole genome shotgun (WGS) entry which is preliminary data.</text>
</comment>
<dbReference type="EMBL" id="BLSA01000006">
    <property type="protein sequence ID" value="GFP31784.1"/>
    <property type="molecule type" value="Genomic_DNA"/>
</dbReference>
<sequence length="10" mass="1239">FIWATPYSRV</sequence>
<feature type="non-terminal residue" evidence="1">
    <location>
        <position position="1"/>
    </location>
</feature>
<gene>
    <name evidence="1" type="ORF">HKBW3S42_00090</name>
</gene>
<name>A0A6V8PJ93_9ACTN</name>